<feature type="binding site" evidence="2">
    <location>
        <begin position="14"/>
        <end position="17"/>
    </location>
    <ligand>
        <name>FAD</name>
        <dbReference type="ChEBI" id="CHEBI:57692"/>
    </ligand>
</feature>
<dbReference type="EMBL" id="VITR01000011">
    <property type="protein sequence ID" value="TWB39055.1"/>
    <property type="molecule type" value="Genomic_DNA"/>
</dbReference>
<reference evidence="3 4" key="1">
    <citation type="submission" date="2019-06" db="EMBL/GenBank/DDBJ databases">
        <title>Genomic Encyclopedia of Type Strains, Phase IV (KMG-V): Genome sequencing to study the core and pangenomes of soil and plant-associated prokaryotes.</title>
        <authorList>
            <person name="Whitman W."/>
        </authorList>
    </citation>
    <scope>NUCLEOTIDE SEQUENCE [LARGE SCALE GENOMIC DNA]</scope>
    <source>
        <strain evidence="3 4">BR 11622</strain>
    </source>
</reference>
<dbReference type="RefSeq" id="WP_145734438.1">
    <property type="nucleotide sequence ID" value="NZ_VITR01000011.1"/>
</dbReference>
<dbReference type="AlphaFoldDB" id="A0A560GYE2"/>
<dbReference type="InterPro" id="IPR006905">
    <property type="entry name" value="Flavin_halogenase"/>
</dbReference>
<dbReference type="SUPFAM" id="SSF51905">
    <property type="entry name" value="FAD/NAD(P)-binding domain"/>
    <property type="match status" value="1"/>
</dbReference>
<keyword evidence="4" id="KW-1185">Reference proteome</keyword>
<dbReference type="InterPro" id="IPR033856">
    <property type="entry name" value="Trp_halogen"/>
</dbReference>
<feature type="active site" evidence="1">
    <location>
        <position position="80"/>
    </location>
</feature>
<dbReference type="Proteomes" id="UP000315751">
    <property type="component" value="Unassembled WGS sequence"/>
</dbReference>
<evidence type="ECO:0000313" key="4">
    <source>
        <dbReference type="Proteomes" id="UP000315751"/>
    </source>
</evidence>
<proteinExistence type="predicted"/>
<comment type="caution">
    <text evidence="3">The sequence shown here is derived from an EMBL/GenBank/DDBJ whole genome shotgun (WGS) entry which is preliminary data.</text>
</comment>
<dbReference type="GO" id="GO:0000166">
    <property type="term" value="F:nucleotide binding"/>
    <property type="evidence" value="ECO:0007669"/>
    <property type="project" value="UniProtKB-KW"/>
</dbReference>
<evidence type="ECO:0000313" key="3">
    <source>
        <dbReference type="EMBL" id="TWB39055.1"/>
    </source>
</evidence>
<feature type="binding site" evidence="2">
    <location>
        <position position="80"/>
    </location>
    <ligand>
        <name>7-chloro-L-tryptophan</name>
        <dbReference type="ChEBI" id="CHEBI:58713"/>
    </ligand>
</feature>
<dbReference type="OrthoDB" id="7310065at2"/>
<feature type="binding site" evidence="2">
    <location>
        <position position="352"/>
    </location>
    <ligand>
        <name>FAD</name>
        <dbReference type="ChEBI" id="CHEBI:57692"/>
    </ligand>
</feature>
<feature type="binding site" evidence="2">
    <location>
        <position position="339"/>
    </location>
    <ligand>
        <name>FAD</name>
        <dbReference type="ChEBI" id="CHEBI:57692"/>
    </ligand>
</feature>
<gene>
    <name evidence="3" type="ORF">FBZ90_11150</name>
</gene>
<keyword evidence="2" id="KW-0547">Nucleotide-binding</keyword>
<evidence type="ECO:0000256" key="1">
    <source>
        <dbReference type="PIRSR" id="PIRSR011396-1"/>
    </source>
</evidence>
<dbReference type="Gene3D" id="3.50.50.60">
    <property type="entry name" value="FAD/NAD(P)-binding domain"/>
    <property type="match status" value="1"/>
</dbReference>
<dbReference type="Pfam" id="PF04820">
    <property type="entry name" value="Trp_halogenase"/>
    <property type="match status" value="1"/>
</dbReference>
<organism evidence="3 4">
    <name type="scientific">Nitrospirillum amazonense</name>
    <dbReference type="NCBI Taxonomy" id="28077"/>
    <lineage>
        <taxon>Bacteria</taxon>
        <taxon>Pseudomonadati</taxon>
        <taxon>Pseudomonadota</taxon>
        <taxon>Alphaproteobacteria</taxon>
        <taxon>Rhodospirillales</taxon>
        <taxon>Azospirillaceae</taxon>
        <taxon>Nitrospirillum</taxon>
    </lineage>
</organism>
<evidence type="ECO:0000256" key="2">
    <source>
        <dbReference type="PIRSR" id="PIRSR011396-2"/>
    </source>
</evidence>
<dbReference type="PANTHER" id="PTHR43747:SF4">
    <property type="entry name" value="FLAVIN-DEPENDENT TRYPTOPHAN HALOGENASE"/>
    <property type="match status" value="1"/>
</dbReference>
<dbReference type="PANTHER" id="PTHR43747">
    <property type="entry name" value="FAD-BINDING PROTEIN"/>
    <property type="match status" value="1"/>
</dbReference>
<sequence length="505" mass="56150">MSDRRIRKVVILGGGTAGWMTAAALAKVNAPPQFEVTLIESEEIGIIGVGEATIPTIHWFNTLIGLDEARFLRETKATFKLGIEFVGWNGTPGGNPSRYFHPFGRYGGPADAQMFVHRWVRARQDGLPHSHEDYSLATLAARTGKFGPPAPDPHSLFSTLGHAYHFDAGLYAAHLRQLAEARGVRRVEGKVERIERHPETGFVTRLTTHRGDVIAGDLFVDCSGLRALLIGGVMESGFEDWSHWLPCDRALAVPCERVADTPPYTRATAHAFGWQWRIPLQHRTGNGMVYSSQVASDDAAADALMANLDGKALAEPRLIRFQTGRRRQAWVKNVVAIGLSSGFLEPLESTSIHLIQSGIAKLLSLFPSRECPEETAGQFNQVFATDMESVRDFLVLHYSRTQGREEQLWRHCQAMAVPEGLTWKERHFTRTGRIVLSTDELFRDASWFAVMMGQGLRAADYNPLLDTLPAAENIAYLQRLREQMAKAMATLPSHDAYLRRVMAPA</sequence>
<dbReference type="InterPro" id="IPR050816">
    <property type="entry name" value="Flavin-dep_Halogenase_NPB"/>
</dbReference>
<feature type="binding site" evidence="2">
    <location>
        <position position="191"/>
    </location>
    <ligand>
        <name>FAD</name>
        <dbReference type="ChEBI" id="CHEBI:57692"/>
    </ligand>
</feature>
<accession>A0A560GYE2</accession>
<dbReference type="GO" id="GO:0004497">
    <property type="term" value="F:monooxygenase activity"/>
    <property type="evidence" value="ECO:0007669"/>
    <property type="project" value="InterPro"/>
</dbReference>
<name>A0A560GYE2_9PROT</name>
<dbReference type="PIRSF" id="PIRSF011396">
    <property type="entry name" value="Trp_halogenase"/>
    <property type="match status" value="1"/>
</dbReference>
<protein>
    <submittedName>
        <fullName evidence="3">Tryptophan halogenase</fullName>
    </submittedName>
</protein>
<dbReference type="InterPro" id="IPR036188">
    <property type="entry name" value="FAD/NAD-bd_sf"/>
</dbReference>
<keyword evidence="2" id="KW-0274">FAD</keyword>
<keyword evidence="2" id="KW-0285">Flavoprotein</keyword>
<feature type="binding site" evidence="2">
    <location>
        <position position="348"/>
    </location>
    <ligand>
        <name>L-tryptophan</name>
        <dbReference type="ChEBI" id="CHEBI:57912"/>
    </ligand>
</feature>